<evidence type="ECO:0000259" key="24">
    <source>
        <dbReference type="PROSITE" id="PS50112"/>
    </source>
</evidence>
<dbReference type="InterPro" id="IPR036890">
    <property type="entry name" value="HATPase_C_sf"/>
</dbReference>
<evidence type="ECO:0000256" key="10">
    <source>
        <dbReference type="ARBA" id="ARBA00022840"/>
    </source>
</evidence>
<keyword evidence="5 19" id="KW-0597">Phosphoprotein</keyword>
<evidence type="ECO:0000256" key="21">
    <source>
        <dbReference type="SAM" id="SignalP"/>
    </source>
</evidence>
<evidence type="ECO:0000256" key="16">
    <source>
        <dbReference type="ARBA" id="ARBA00068150"/>
    </source>
</evidence>
<evidence type="ECO:0000256" key="8">
    <source>
        <dbReference type="ARBA" id="ARBA00022741"/>
    </source>
</evidence>
<dbReference type="CDD" id="cd00082">
    <property type="entry name" value="HisKA"/>
    <property type="match status" value="1"/>
</dbReference>
<evidence type="ECO:0000256" key="9">
    <source>
        <dbReference type="ARBA" id="ARBA00022777"/>
    </source>
</evidence>
<feature type="modified residue" description="Phosphohistidine" evidence="18">
    <location>
        <position position="1303"/>
    </location>
</feature>
<evidence type="ECO:0000313" key="27">
    <source>
        <dbReference type="EMBL" id="TYC53490.1"/>
    </source>
</evidence>
<dbReference type="GO" id="GO:0005886">
    <property type="term" value="C:plasma membrane"/>
    <property type="evidence" value="ECO:0007669"/>
    <property type="project" value="UniProtKB-SubCell"/>
</dbReference>
<evidence type="ECO:0000256" key="1">
    <source>
        <dbReference type="ARBA" id="ARBA00000085"/>
    </source>
</evidence>
<dbReference type="Gene3D" id="1.20.120.160">
    <property type="entry name" value="HPT domain"/>
    <property type="match status" value="1"/>
</dbReference>
<dbReference type="Gene3D" id="3.40.50.2300">
    <property type="match status" value="2"/>
</dbReference>
<dbReference type="InterPro" id="IPR013656">
    <property type="entry name" value="PAS_4"/>
</dbReference>
<evidence type="ECO:0000259" key="22">
    <source>
        <dbReference type="PROSITE" id="PS50109"/>
    </source>
</evidence>
<dbReference type="SUPFAM" id="SSF47226">
    <property type="entry name" value="Histidine-containing phosphotransfer domain, HPT domain"/>
    <property type="match status" value="1"/>
</dbReference>
<keyword evidence="11 20" id="KW-1133">Transmembrane helix</keyword>
<dbReference type="OrthoDB" id="5290456at2"/>
<evidence type="ECO:0000256" key="12">
    <source>
        <dbReference type="ARBA" id="ARBA00023012"/>
    </source>
</evidence>
<keyword evidence="13 20" id="KW-0472">Membrane</keyword>
<name>A0A6C2CHE4_9RHOO</name>
<dbReference type="PRINTS" id="PR00344">
    <property type="entry name" value="BCTRLSENSOR"/>
</dbReference>
<dbReference type="Gene3D" id="1.10.287.130">
    <property type="match status" value="1"/>
</dbReference>
<dbReference type="RefSeq" id="WP_148581101.1">
    <property type="nucleotide sequence ID" value="NZ_SDKK01000027.1"/>
</dbReference>
<evidence type="ECO:0000256" key="17">
    <source>
        <dbReference type="ARBA" id="ARBA00070152"/>
    </source>
</evidence>
<evidence type="ECO:0000256" key="11">
    <source>
        <dbReference type="ARBA" id="ARBA00022989"/>
    </source>
</evidence>
<evidence type="ECO:0000256" key="20">
    <source>
        <dbReference type="SAM" id="Phobius"/>
    </source>
</evidence>
<feature type="transmembrane region" description="Helical" evidence="20">
    <location>
        <begin position="263"/>
        <end position="282"/>
    </location>
</feature>
<dbReference type="EC" id="2.7.13.3" evidence="3"/>
<dbReference type="PANTHER" id="PTHR45339">
    <property type="entry name" value="HYBRID SIGNAL TRANSDUCTION HISTIDINE KINASE J"/>
    <property type="match status" value="1"/>
</dbReference>
<evidence type="ECO:0000256" key="15">
    <source>
        <dbReference type="ARBA" id="ARBA00064003"/>
    </source>
</evidence>
<dbReference type="GO" id="GO:0000155">
    <property type="term" value="F:phosphorelay sensor kinase activity"/>
    <property type="evidence" value="ECO:0007669"/>
    <property type="project" value="InterPro"/>
</dbReference>
<evidence type="ECO:0000256" key="6">
    <source>
        <dbReference type="ARBA" id="ARBA00022679"/>
    </source>
</evidence>
<evidence type="ECO:0000256" key="13">
    <source>
        <dbReference type="ARBA" id="ARBA00023136"/>
    </source>
</evidence>
<dbReference type="CDD" id="cd00130">
    <property type="entry name" value="PAS"/>
    <property type="match status" value="3"/>
</dbReference>
<keyword evidence="9" id="KW-0418">Kinase</keyword>
<dbReference type="InterPro" id="IPR000700">
    <property type="entry name" value="PAS-assoc_C"/>
</dbReference>
<comment type="subunit">
    <text evidence="15">At low DSF concentrations, interacts with RpfF.</text>
</comment>
<dbReference type="Gene3D" id="3.40.190.10">
    <property type="entry name" value="Periplasmic binding protein-like II"/>
    <property type="match status" value="2"/>
</dbReference>
<dbReference type="InterPro" id="IPR004358">
    <property type="entry name" value="Sig_transdc_His_kin-like_C"/>
</dbReference>
<dbReference type="GO" id="GO:0006355">
    <property type="term" value="P:regulation of DNA-templated transcription"/>
    <property type="evidence" value="ECO:0007669"/>
    <property type="project" value="InterPro"/>
</dbReference>
<feature type="modified residue" description="4-aspartylphosphate" evidence="19">
    <location>
        <position position="1009"/>
    </location>
</feature>
<dbReference type="CDD" id="cd16922">
    <property type="entry name" value="HATPase_EvgS-ArcB-TorS-like"/>
    <property type="match status" value="1"/>
</dbReference>
<dbReference type="Pfam" id="PF02518">
    <property type="entry name" value="HATPase_c"/>
    <property type="match status" value="1"/>
</dbReference>
<keyword evidence="4" id="KW-1003">Cell membrane</keyword>
<dbReference type="CDD" id="cd17546">
    <property type="entry name" value="REC_hyHK_CKI1_RcsC-like"/>
    <property type="match status" value="2"/>
</dbReference>
<sequence length="1446" mass="157893">MRVTSVRQCIAAALILWAPGEALLAAEGAPQPRVITVVVDDNFPPYTLRDEAGQLQGLLKDRWAQWQAHAGVTVNLQGMDWARAQETMQAGGADVIDTLSRTPARELLYDFSAPYATLDVMLFFHDSITGIVDAVSSKGFIIGVKAGDLCIEKLRQQGIVQFRTYASYEALIKGASISEVRVFCMNQRPAEYLLQRLGIAARFRHTAPIYSSQLHWAVRKGNGELQGLIANGFTKISVAEQQALEDKWFGMPLDEARAPLLRYAGYGLLVLGLVVLSLLGWNRLLSRRVDARTAALNLARQESFDVRDRLVATLEAIPDLLFELDASGCYLDVYATRDALLAAPREALIGHNVAEVLPPEAARTIVEALAAAMGSGSDYGRVIMLSFGDQPHWFELSVRRKGESAGAASTFIVLSRDITTRKQAEMELARYRDSLEVEVARRTADLAAAIEEQQALFDSASVGIVLMKERHIVRCNRRMDEMFGYAPGEQLGQSTRIWYVDSVAWESTGREVYSQVWRGETHVREQLVVRKNGSRFWARMAGRAVDARHPAKGMVGIIEDITAERDAAEALRLAYAEQQAIFDSATSGIVLIVDRLLQRCNRKLHEMFGWPAGEMVGKSTRILYADDAAWNVGGGEVYEQIWRGETHRREQMLMRRDGSQFWARLTAHAVDVNDHSLGSVWIIDNIGAERAATDAMLKAMAMAEEAARVKSDFLANMSHEIRTPMNAIVGMAYLMLKTELGGRQRDYLEKIQASSQHLLGIINDILDFSKIEAGKMVVEHIGFELERMLDNVTSLIAEKTAAKGLELIVDVADDVPANLVGDPLRLGQILVNYANNAVKFTEQGEVAIRVGVLEAGADDVLLRFEVQDTGIGLSAEQRARLFQSFEQADSSTTRKYGGTGLGLAISRRLAELMGGEVGVDSKQGVGSTFWFSVRLPFTAVKGRRTLPDADLRGRRMLVVDDNDNARDVLGEMLRRMSFVTTAVPSGAAALSELLAADAAGQPYELVFLDWQMPERDGVATAGDIRHLSLSRQPQLVMVTAYGRDELIAAASKAGITDILIKPVTASLLFDAVMRLLGAPRVEPVQAGWVPAERAVDLAPIAGARILLVEDNELNREVASELLHLVGCEVELAENGAIAVEKVAHSRFDCVLMDVQMPVMDGLTATREIRKLPHCADLPIVAMTANAMAGDRERCLDAGMNDHVGKPIDPEVLWATLLRWARRLRLVQPVAVERAVGPRVSDAVLPLTEIAGLDVVAGLHLALDREALYFSILGRFVEGQQDFPARMACAVTDADWVAAERLAHTLKGVAGQIGAPLLKGLAEQLEHAVHRHAAPEVLAPLQSATAACLTQLVKALVSHLPAPPATPLPVAVDADQLAVVCASLARQLAEDDFSSARLLEESEALLRVGLGADFAPLAAAIRHFDFVAALACLKDAAARLGIPLRLL</sequence>
<protein>
    <recommendedName>
        <fullName evidence="16">Sensory/regulatory protein RpfC</fullName>
        <ecNumber evidence="3">2.7.13.3</ecNumber>
    </recommendedName>
    <alternativeName>
        <fullName evidence="17">Virulence sensor protein BvgS</fullName>
    </alternativeName>
</protein>
<gene>
    <name evidence="27" type="ORF">ETQ85_21390</name>
</gene>
<evidence type="ECO:0000256" key="7">
    <source>
        <dbReference type="ARBA" id="ARBA00022692"/>
    </source>
</evidence>
<dbReference type="InterPro" id="IPR036097">
    <property type="entry name" value="HisK_dim/P_sf"/>
</dbReference>
<keyword evidence="21" id="KW-0732">Signal</keyword>
<dbReference type="Gene3D" id="3.30.450.20">
    <property type="entry name" value="PAS domain"/>
    <property type="match status" value="3"/>
</dbReference>
<dbReference type="Pfam" id="PF00497">
    <property type="entry name" value="SBP_bac_3"/>
    <property type="match status" value="1"/>
</dbReference>
<dbReference type="SMART" id="SM00062">
    <property type="entry name" value="PBPb"/>
    <property type="match status" value="1"/>
</dbReference>
<dbReference type="InterPro" id="IPR000014">
    <property type="entry name" value="PAS"/>
</dbReference>
<dbReference type="SMART" id="SM00387">
    <property type="entry name" value="HATPase_c"/>
    <property type="match status" value="1"/>
</dbReference>
<evidence type="ECO:0000256" key="18">
    <source>
        <dbReference type="PROSITE-ProRule" id="PRU00110"/>
    </source>
</evidence>
<reference evidence="27 28" key="1">
    <citation type="submission" date="2019-01" db="EMBL/GenBank/DDBJ databases">
        <title>Zoogloea oleivorans genome sequencing and assembly.</title>
        <authorList>
            <person name="Tancsics A."/>
            <person name="Farkas M."/>
            <person name="Kriszt B."/>
            <person name="Maroti G."/>
            <person name="Horvath B."/>
        </authorList>
    </citation>
    <scope>NUCLEOTIDE SEQUENCE [LARGE SCALE GENOMIC DNA]</scope>
    <source>
        <strain evidence="27 28">Buc</strain>
    </source>
</reference>
<dbReference type="SUPFAM" id="SSF52172">
    <property type="entry name" value="CheY-like"/>
    <property type="match status" value="2"/>
</dbReference>
<dbReference type="SMART" id="SM00091">
    <property type="entry name" value="PAS"/>
    <property type="match status" value="3"/>
</dbReference>
<dbReference type="SUPFAM" id="SSF47384">
    <property type="entry name" value="Homodimeric domain of signal transducing histidine kinase"/>
    <property type="match status" value="1"/>
</dbReference>
<evidence type="ECO:0000256" key="3">
    <source>
        <dbReference type="ARBA" id="ARBA00012438"/>
    </source>
</evidence>
<keyword evidence="10" id="KW-0067">ATP-binding</keyword>
<dbReference type="InterPro" id="IPR001610">
    <property type="entry name" value="PAC"/>
</dbReference>
<dbReference type="PROSITE" id="PS50109">
    <property type="entry name" value="HIS_KIN"/>
    <property type="match status" value="1"/>
</dbReference>
<dbReference type="SUPFAM" id="SSF53850">
    <property type="entry name" value="Periplasmic binding protein-like II"/>
    <property type="match status" value="1"/>
</dbReference>
<comment type="function">
    <text evidence="14">Member of the two-component regulatory system BvgS/BvgA. Phosphorylates BvgA via a four-step phosphorelay in response to environmental signals.</text>
</comment>
<dbReference type="Pfam" id="PF13426">
    <property type="entry name" value="PAS_9"/>
    <property type="match status" value="1"/>
</dbReference>
<dbReference type="InterPro" id="IPR008207">
    <property type="entry name" value="Sig_transdc_His_kin_Hpt_dom"/>
</dbReference>
<feature type="domain" description="Response regulatory" evidence="23">
    <location>
        <begin position="1104"/>
        <end position="1220"/>
    </location>
</feature>
<proteinExistence type="predicted"/>
<keyword evidence="7 20" id="KW-0812">Transmembrane</keyword>
<comment type="catalytic activity">
    <reaction evidence="1">
        <text>ATP + protein L-histidine = ADP + protein N-phospho-L-histidine.</text>
        <dbReference type="EC" id="2.7.13.3"/>
    </reaction>
</comment>
<dbReference type="PANTHER" id="PTHR45339:SF1">
    <property type="entry name" value="HYBRID SIGNAL TRANSDUCTION HISTIDINE KINASE J"/>
    <property type="match status" value="1"/>
</dbReference>
<evidence type="ECO:0000256" key="4">
    <source>
        <dbReference type="ARBA" id="ARBA00022475"/>
    </source>
</evidence>
<feature type="domain" description="PAS" evidence="24">
    <location>
        <begin position="306"/>
        <end position="376"/>
    </location>
</feature>
<dbReference type="Gene3D" id="3.30.565.10">
    <property type="entry name" value="Histidine kinase-like ATPase, C-terminal domain"/>
    <property type="match status" value="1"/>
</dbReference>
<keyword evidence="8" id="KW-0547">Nucleotide-binding</keyword>
<comment type="caution">
    <text evidence="27">The sequence shown here is derived from an EMBL/GenBank/DDBJ whole genome shotgun (WGS) entry which is preliminary data.</text>
</comment>
<evidence type="ECO:0000256" key="2">
    <source>
        <dbReference type="ARBA" id="ARBA00004651"/>
    </source>
</evidence>
<feature type="modified residue" description="4-aspartylphosphate" evidence="19">
    <location>
        <position position="1153"/>
    </location>
</feature>
<feature type="domain" description="PAC" evidence="25">
    <location>
        <begin position="378"/>
        <end position="430"/>
    </location>
</feature>
<dbReference type="SUPFAM" id="SSF55785">
    <property type="entry name" value="PYP-like sensor domain (PAS domain)"/>
    <property type="match status" value="3"/>
</dbReference>
<dbReference type="CDD" id="cd13706">
    <property type="entry name" value="PBP2_HisK_like_1"/>
    <property type="match status" value="1"/>
</dbReference>
<feature type="domain" description="Histidine kinase" evidence="22">
    <location>
        <begin position="716"/>
        <end position="937"/>
    </location>
</feature>
<dbReference type="InterPro" id="IPR001638">
    <property type="entry name" value="Solute-binding_3/MltF_N"/>
</dbReference>
<dbReference type="FunFam" id="3.30.565.10:FF:000010">
    <property type="entry name" value="Sensor histidine kinase RcsC"/>
    <property type="match status" value="1"/>
</dbReference>
<dbReference type="Pfam" id="PF00989">
    <property type="entry name" value="PAS"/>
    <property type="match status" value="1"/>
</dbReference>
<feature type="signal peptide" evidence="21">
    <location>
        <begin position="1"/>
        <end position="24"/>
    </location>
</feature>
<dbReference type="InterPro" id="IPR005467">
    <property type="entry name" value="His_kinase_dom"/>
</dbReference>
<evidence type="ECO:0000313" key="28">
    <source>
        <dbReference type="Proteomes" id="UP000389128"/>
    </source>
</evidence>
<dbReference type="Pfam" id="PF08448">
    <property type="entry name" value="PAS_4"/>
    <property type="match status" value="1"/>
</dbReference>
<dbReference type="Pfam" id="PF00512">
    <property type="entry name" value="HisKA"/>
    <property type="match status" value="1"/>
</dbReference>
<feature type="domain" description="Response regulatory" evidence="23">
    <location>
        <begin position="955"/>
        <end position="1076"/>
    </location>
</feature>
<dbReference type="InterPro" id="IPR001789">
    <property type="entry name" value="Sig_transdc_resp-reg_receiver"/>
</dbReference>
<evidence type="ECO:0000259" key="23">
    <source>
        <dbReference type="PROSITE" id="PS50110"/>
    </source>
</evidence>
<dbReference type="SUPFAM" id="SSF55874">
    <property type="entry name" value="ATPase domain of HSP90 chaperone/DNA topoisomerase II/histidine kinase"/>
    <property type="match status" value="1"/>
</dbReference>
<keyword evidence="6" id="KW-0808">Transferase</keyword>
<dbReference type="InterPro" id="IPR036641">
    <property type="entry name" value="HPT_dom_sf"/>
</dbReference>
<dbReference type="InterPro" id="IPR011006">
    <property type="entry name" value="CheY-like_superfamily"/>
</dbReference>
<dbReference type="PROSITE" id="PS50112">
    <property type="entry name" value="PAS"/>
    <property type="match status" value="1"/>
</dbReference>
<feature type="chain" id="PRO_5025479276" description="Sensory/regulatory protein RpfC" evidence="21">
    <location>
        <begin position="25"/>
        <end position="1446"/>
    </location>
</feature>
<evidence type="ECO:0000256" key="5">
    <source>
        <dbReference type="ARBA" id="ARBA00022553"/>
    </source>
</evidence>
<comment type="subcellular location">
    <subcellularLocation>
        <location evidence="2">Cell membrane</location>
        <topology evidence="2">Multi-pass membrane protein</topology>
    </subcellularLocation>
</comment>
<keyword evidence="12" id="KW-0902">Two-component regulatory system</keyword>
<dbReference type="FunFam" id="1.10.287.130:FF:000002">
    <property type="entry name" value="Two-component osmosensing histidine kinase"/>
    <property type="match status" value="1"/>
</dbReference>
<feature type="domain" description="HPt" evidence="26">
    <location>
        <begin position="1264"/>
        <end position="1362"/>
    </location>
</feature>
<evidence type="ECO:0000256" key="14">
    <source>
        <dbReference type="ARBA" id="ARBA00058004"/>
    </source>
</evidence>
<dbReference type="PROSITE" id="PS50110">
    <property type="entry name" value="RESPONSE_REGULATORY"/>
    <property type="match status" value="2"/>
</dbReference>
<dbReference type="InterPro" id="IPR003661">
    <property type="entry name" value="HisK_dim/P_dom"/>
</dbReference>
<dbReference type="NCBIfam" id="TIGR00229">
    <property type="entry name" value="sensory_box"/>
    <property type="match status" value="2"/>
</dbReference>
<accession>A0A6C2CHE4</accession>
<dbReference type="SMART" id="SM00086">
    <property type="entry name" value="PAC"/>
    <property type="match status" value="2"/>
</dbReference>
<feature type="domain" description="PAC" evidence="25">
    <location>
        <begin position="522"/>
        <end position="573"/>
    </location>
</feature>
<dbReference type="Pfam" id="PF00072">
    <property type="entry name" value="Response_reg"/>
    <property type="match status" value="2"/>
</dbReference>
<dbReference type="EMBL" id="SDKK01000027">
    <property type="protein sequence ID" value="TYC53490.1"/>
    <property type="molecule type" value="Genomic_DNA"/>
</dbReference>
<evidence type="ECO:0000256" key="19">
    <source>
        <dbReference type="PROSITE-ProRule" id="PRU00169"/>
    </source>
</evidence>
<dbReference type="InterPro" id="IPR035965">
    <property type="entry name" value="PAS-like_dom_sf"/>
</dbReference>
<dbReference type="SMART" id="SM00448">
    <property type="entry name" value="REC"/>
    <property type="match status" value="2"/>
</dbReference>
<dbReference type="InterPro" id="IPR003594">
    <property type="entry name" value="HATPase_dom"/>
</dbReference>
<evidence type="ECO:0000259" key="25">
    <source>
        <dbReference type="PROSITE" id="PS50113"/>
    </source>
</evidence>
<dbReference type="GO" id="GO:0005524">
    <property type="term" value="F:ATP binding"/>
    <property type="evidence" value="ECO:0007669"/>
    <property type="project" value="UniProtKB-KW"/>
</dbReference>
<evidence type="ECO:0000259" key="26">
    <source>
        <dbReference type="PROSITE" id="PS50894"/>
    </source>
</evidence>
<dbReference type="Proteomes" id="UP000389128">
    <property type="component" value="Unassembled WGS sequence"/>
</dbReference>
<dbReference type="Pfam" id="PF01627">
    <property type="entry name" value="Hpt"/>
    <property type="match status" value="1"/>
</dbReference>
<dbReference type="PROSITE" id="PS50113">
    <property type="entry name" value="PAC"/>
    <property type="match status" value="2"/>
</dbReference>
<dbReference type="PROSITE" id="PS50894">
    <property type="entry name" value="HPT"/>
    <property type="match status" value="1"/>
</dbReference>
<dbReference type="InterPro" id="IPR013767">
    <property type="entry name" value="PAS_fold"/>
</dbReference>
<keyword evidence="28" id="KW-1185">Reference proteome</keyword>
<dbReference type="CDD" id="cd00088">
    <property type="entry name" value="HPT"/>
    <property type="match status" value="1"/>
</dbReference>
<organism evidence="27 28">
    <name type="scientific">Zoogloea oleivorans</name>
    <dbReference type="NCBI Taxonomy" id="1552750"/>
    <lineage>
        <taxon>Bacteria</taxon>
        <taxon>Pseudomonadati</taxon>
        <taxon>Pseudomonadota</taxon>
        <taxon>Betaproteobacteria</taxon>
        <taxon>Rhodocyclales</taxon>
        <taxon>Zoogloeaceae</taxon>
        <taxon>Zoogloea</taxon>
    </lineage>
</organism>
<dbReference type="SMART" id="SM00388">
    <property type="entry name" value="HisKA"/>
    <property type="match status" value="1"/>
</dbReference>